<dbReference type="InterPro" id="IPR038071">
    <property type="entry name" value="UROD/MetE-like_sf"/>
</dbReference>
<organism evidence="2 3">
    <name type="scientific">Candidatus Desantisbacteria bacterium CG_4_10_14_0_8_um_filter_48_22</name>
    <dbReference type="NCBI Taxonomy" id="1974543"/>
    <lineage>
        <taxon>Bacteria</taxon>
        <taxon>Candidatus Desantisiibacteriota</taxon>
    </lineage>
</organism>
<dbReference type="InterPro" id="IPR000257">
    <property type="entry name" value="Uroporphyrinogen_deCOase"/>
</dbReference>
<dbReference type="Pfam" id="PF01208">
    <property type="entry name" value="URO-D"/>
    <property type="match status" value="1"/>
</dbReference>
<proteinExistence type="predicted"/>
<dbReference type="PANTHER" id="PTHR47099">
    <property type="entry name" value="METHYLCOBAMIDE:COM METHYLTRANSFERASE MTBA"/>
    <property type="match status" value="1"/>
</dbReference>
<sequence>MNQPNFERMRKVLLRQGEPDWVPFYEHFCDVEIYEAVTGIKMSKIDTSTVPGKKEYYTALVKFYADTGYDYVPLEIGLNFPRDNVLAADDTAQMPHGKRGWADENSGPIKNRQDFERYPWPAIEKCTDFSHFEILAEVLPEGMKVIGGISGGILEQVSGLMGFVPLSMALHDDPKLVEDMFNKTGAYRIYADEIISKIPVMGAMRMGDDMGYKTSTMFAPDFFRKYVFPWQKKAVEVAHKNKLPFVLHSCGNLAGIMDDLIDDVKIDAKHSWEDIILPVTEAKKIYGKRIAILGGVDVDFLARHSEDEVRKYTRNVLEKCAPGGGYALGSGNTVTNYVPVKNYLAMLDEGRKFSGQ</sequence>
<dbReference type="SUPFAM" id="SSF51726">
    <property type="entry name" value="UROD/MetE-like"/>
    <property type="match status" value="1"/>
</dbReference>
<dbReference type="Proteomes" id="UP000229307">
    <property type="component" value="Unassembled WGS sequence"/>
</dbReference>
<dbReference type="AlphaFoldDB" id="A0A2M7S5F2"/>
<dbReference type="InterPro" id="IPR052024">
    <property type="entry name" value="Methanogen_methyltrans"/>
</dbReference>
<dbReference type="GO" id="GO:0006779">
    <property type="term" value="P:porphyrin-containing compound biosynthetic process"/>
    <property type="evidence" value="ECO:0007669"/>
    <property type="project" value="InterPro"/>
</dbReference>
<feature type="domain" description="Uroporphyrinogen decarboxylase (URO-D)" evidence="1">
    <location>
        <begin position="130"/>
        <end position="351"/>
    </location>
</feature>
<dbReference type="Gene3D" id="3.20.20.210">
    <property type="match status" value="1"/>
</dbReference>
<dbReference type="EMBL" id="PFMR01000313">
    <property type="protein sequence ID" value="PIZ14699.1"/>
    <property type="molecule type" value="Genomic_DNA"/>
</dbReference>
<dbReference type="PANTHER" id="PTHR47099:SF1">
    <property type="entry name" value="METHYLCOBAMIDE:COM METHYLTRANSFERASE MTBA"/>
    <property type="match status" value="1"/>
</dbReference>
<dbReference type="GO" id="GO:0004853">
    <property type="term" value="F:uroporphyrinogen decarboxylase activity"/>
    <property type="evidence" value="ECO:0007669"/>
    <property type="project" value="InterPro"/>
</dbReference>
<accession>A0A2M7S5F2</accession>
<evidence type="ECO:0000259" key="1">
    <source>
        <dbReference type="Pfam" id="PF01208"/>
    </source>
</evidence>
<name>A0A2M7S5F2_9BACT</name>
<evidence type="ECO:0000313" key="3">
    <source>
        <dbReference type="Proteomes" id="UP000229307"/>
    </source>
</evidence>
<gene>
    <name evidence="2" type="ORF">COY52_11305</name>
</gene>
<protein>
    <submittedName>
        <fullName evidence="2">Uroporphyrinogen-III decarboxylase-like protein</fullName>
    </submittedName>
</protein>
<evidence type="ECO:0000313" key="2">
    <source>
        <dbReference type="EMBL" id="PIZ14699.1"/>
    </source>
</evidence>
<reference evidence="3" key="1">
    <citation type="submission" date="2017-09" db="EMBL/GenBank/DDBJ databases">
        <title>Depth-based differentiation of microbial function through sediment-hosted aquifers and enrichment of novel symbionts in the deep terrestrial subsurface.</title>
        <authorList>
            <person name="Probst A.J."/>
            <person name="Ladd B."/>
            <person name="Jarett J.K."/>
            <person name="Geller-Mcgrath D.E."/>
            <person name="Sieber C.M.K."/>
            <person name="Emerson J.B."/>
            <person name="Anantharaman K."/>
            <person name="Thomas B.C."/>
            <person name="Malmstrom R."/>
            <person name="Stieglmeier M."/>
            <person name="Klingl A."/>
            <person name="Woyke T."/>
            <person name="Ryan C.M."/>
            <person name="Banfield J.F."/>
        </authorList>
    </citation>
    <scope>NUCLEOTIDE SEQUENCE [LARGE SCALE GENOMIC DNA]</scope>
</reference>
<comment type="caution">
    <text evidence="2">The sequence shown here is derived from an EMBL/GenBank/DDBJ whole genome shotgun (WGS) entry which is preliminary data.</text>
</comment>